<dbReference type="RefSeq" id="WP_145743304.1">
    <property type="nucleotide sequence ID" value="NZ_VIVL01000004.1"/>
</dbReference>
<feature type="transmembrane region" description="Helical" evidence="7">
    <location>
        <begin position="281"/>
        <end position="300"/>
    </location>
</feature>
<feature type="domain" description="ABC transmembrane type-1" evidence="8">
    <location>
        <begin position="95"/>
        <end position="304"/>
    </location>
</feature>
<keyword evidence="6 7" id="KW-0472">Membrane</keyword>
<keyword evidence="4 7" id="KW-0812">Transmembrane</keyword>
<dbReference type="Pfam" id="PF19300">
    <property type="entry name" value="BPD_transp_1_N"/>
    <property type="match status" value="1"/>
</dbReference>
<evidence type="ECO:0000256" key="2">
    <source>
        <dbReference type="ARBA" id="ARBA00022448"/>
    </source>
</evidence>
<dbReference type="GO" id="GO:0005886">
    <property type="term" value="C:plasma membrane"/>
    <property type="evidence" value="ECO:0007669"/>
    <property type="project" value="UniProtKB-SubCell"/>
</dbReference>
<dbReference type="InterPro" id="IPR045621">
    <property type="entry name" value="BPD_transp_1_N"/>
</dbReference>
<dbReference type="PROSITE" id="PS50928">
    <property type="entry name" value="ABC_TM1"/>
    <property type="match status" value="1"/>
</dbReference>
<evidence type="ECO:0000256" key="6">
    <source>
        <dbReference type="ARBA" id="ARBA00023136"/>
    </source>
</evidence>
<dbReference type="PANTHER" id="PTHR43163:SF3">
    <property type="entry name" value="PEPTIDE ABC TRANSPORTER PERMEASE PROTEIN"/>
    <property type="match status" value="1"/>
</dbReference>
<reference evidence="9 10" key="1">
    <citation type="submission" date="2019-06" db="EMBL/GenBank/DDBJ databases">
        <title>Sorghum-associated microbial communities from plants grown in Nebraska, USA.</title>
        <authorList>
            <person name="Schachtman D."/>
        </authorList>
    </citation>
    <scope>NUCLEOTIDE SEQUENCE [LARGE SCALE GENOMIC DNA]</scope>
    <source>
        <strain evidence="9 10">T529</strain>
    </source>
</reference>
<keyword evidence="5 7" id="KW-1133">Transmembrane helix</keyword>
<dbReference type="GO" id="GO:0055085">
    <property type="term" value="P:transmembrane transport"/>
    <property type="evidence" value="ECO:0007669"/>
    <property type="project" value="InterPro"/>
</dbReference>
<feature type="transmembrane region" description="Helical" evidence="7">
    <location>
        <begin position="239"/>
        <end position="261"/>
    </location>
</feature>
<dbReference type="AlphaFoldDB" id="A0A561C4W4"/>
<sequence length="314" mass="34179">MLAYLLRRVAMTIPTLLLVAVAVFTLMRLIPGDPVQLMLGEGADPAQLDLMRRQMGLDQPLPAQFLVWLRHALAGDLGVSTTNSLPVLPLILERFQVSAVIVLAAVAIATLIAVPAGLVAAWRKDRAADLAIVGASTLMLSVPSFWLGLLLLMFFGQYLGWLPVVGYVPMAENFTQGLLYVILPVATLALVETGVLTRMSRASTIEILRLEYVTHARAKGVPESQVLRRHVLPNAFNPTLTMIGLILGHLLSGIAVLETVFTLPGLGRLMIDSIFARDYPVLQGCLLFTACIYVAINLIVDMCYPLFDPRVSVQ</sequence>
<dbReference type="EMBL" id="VIVL01000004">
    <property type="protein sequence ID" value="TWD86223.1"/>
    <property type="molecule type" value="Genomic_DNA"/>
</dbReference>
<organism evidence="9 10">
    <name type="scientific">Variovorax beijingensis</name>
    <dbReference type="NCBI Taxonomy" id="2496117"/>
    <lineage>
        <taxon>Bacteria</taxon>
        <taxon>Pseudomonadati</taxon>
        <taxon>Pseudomonadota</taxon>
        <taxon>Betaproteobacteria</taxon>
        <taxon>Burkholderiales</taxon>
        <taxon>Comamonadaceae</taxon>
        <taxon>Variovorax</taxon>
    </lineage>
</organism>
<comment type="caution">
    <text evidence="9">The sequence shown here is derived from an EMBL/GenBank/DDBJ whole genome shotgun (WGS) entry which is preliminary data.</text>
</comment>
<dbReference type="Gene3D" id="1.10.3720.10">
    <property type="entry name" value="MetI-like"/>
    <property type="match status" value="1"/>
</dbReference>
<evidence type="ECO:0000256" key="3">
    <source>
        <dbReference type="ARBA" id="ARBA00022475"/>
    </source>
</evidence>
<comment type="subcellular location">
    <subcellularLocation>
        <location evidence="1 7">Cell membrane</location>
        <topology evidence="1 7">Multi-pass membrane protein</topology>
    </subcellularLocation>
</comment>
<dbReference type="Pfam" id="PF00528">
    <property type="entry name" value="BPD_transp_1"/>
    <property type="match status" value="1"/>
</dbReference>
<dbReference type="PANTHER" id="PTHR43163">
    <property type="entry name" value="DIPEPTIDE TRANSPORT SYSTEM PERMEASE PROTEIN DPPB-RELATED"/>
    <property type="match status" value="1"/>
</dbReference>
<evidence type="ECO:0000256" key="4">
    <source>
        <dbReference type="ARBA" id="ARBA00022692"/>
    </source>
</evidence>
<evidence type="ECO:0000313" key="10">
    <source>
        <dbReference type="Proteomes" id="UP000319722"/>
    </source>
</evidence>
<feature type="transmembrane region" description="Helical" evidence="7">
    <location>
        <begin position="178"/>
        <end position="197"/>
    </location>
</feature>
<dbReference type="Proteomes" id="UP000319722">
    <property type="component" value="Unassembled WGS sequence"/>
</dbReference>
<evidence type="ECO:0000256" key="5">
    <source>
        <dbReference type="ARBA" id="ARBA00022989"/>
    </source>
</evidence>
<protein>
    <submittedName>
        <fullName evidence="9">Peptide/nickel transport system permease protein</fullName>
    </submittedName>
</protein>
<feature type="transmembrane region" description="Helical" evidence="7">
    <location>
        <begin position="130"/>
        <end position="158"/>
    </location>
</feature>
<proteinExistence type="inferred from homology"/>
<evidence type="ECO:0000259" key="8">
    <source>
        <dbReference type="PROSITE" id="PS50928"/>
    </source>
</evidence>
<name>A0A561C4W4_9BURK</name>
<accession>A0A561C4W4</accession>
<dbReference type="InterPro" id="IPR000515">
    <property type="entry name" value="MetI-like"/>
</dbReference>
<evidence type="ECO:0000256" key="7">
    <source>
        <dbReference type="RuleBase" id="RU363032"/>
    </source>
</evidence>
<comment type="similarity">
    <text evidence="7">Belongs to the binding-protein-dependent transport system permease family.</text>
</comment>
<dbReference type="InterPro" id="IPR035906">
    <property type="entry name" value="MetI-like_sf"/>
</dbReference>
<dbReference type="SUPFAM" id="SSF161098">
    <property type="entry name" value="MetI-like"/>
    <property type="match status" value="1"/>
</dbReference>
<evidence type="ECO:0000313" key="9">
    <source>
        <dbReference type="EMBL" id="TWD86223.1"/>
    </source>
</evidence>
<feature type="transmembrane region" description="Helical" evidence="7">
    <location>
        <begin position="95"/>
        <end position="118"/>
    </location>
</feature>
<evidence type="ECO:0000256" key="1">
    <source>
        <dbReference type="ARBA" id="ARBA00004651"/>
    </source>
</evidence>
<dbReference type="CDD" id="cd06261">
    <property type="entry name" value="TM_PBP2"/>
    <property type="match status" value="1"/>
</dbReference>
<feature type="transmembrane region" description="Helical" evidence="7">
    <location>
        <begin position="12"/>
        <end position="30"/>
    </location>
</feature>
<keyword evidence="2 7" id="KW-0813">Transport</keyword>
<gene>
    <name evidence="9" type="ORF">FB547_104165</name>
</gene>
<keyword evidence="3" id="KW-1003">Cell membrane</keyword>
<dbReference type="OrthoDB" id="9803623at2"/>